<organism evidence="3 4">
    <name type="scientific">Oidiodendron maius (strain Zn)</name>
    <dbReference type="NCBI Taxonomy" id="913774"/>
    <lineage>
        <taxon>Eukaryota</taxon>
        <taxon>Fungi</taxon>
        <taxon>Dikarya</taxon>
        <taxon>Ascomycota</taxon>
        <taxon>Pezizomycotina</taxon>
        <taxon>Leotiomycetes</taxon>
        <taxon>Leotiomycetes incertae sedis</taxon>
        <taxon>Myxotrichaceae</taxon>
        <taxon>Oidiodendron</taxon>
    </lineage>
</organism>
<name>A0A0C3HVB7_OIDMZ</name>
<feature type="compositionally biased region" description="Basic and acidic residues" evidence="1">
    <location>
        <begin position="1750"/>
        <end position="1776"/>
    </location>
</feature>
<dbReference type="InterPro" id="IPR045851">
    <property type="entry name" value="AMP-bd_C_sf"/>
</dbReference>
<evidence type="ECO:0000256" key="1">
    <source>
        <dbReference type="SAM" id="MobiDB-lite"/>
    </source>
</evidence>
<feature type="region of interest" description="Disordered" evidence="1">
    <location>
        <begin position="693"/>
        <end position="728"/>
    </location>
</feature>
<feature type="compositionally biased region" description="Polar residues" evidence="1">
    <location>
        <begin position="98"/>
        <end position="113"/>
    </location>
</feature>
<feature type="region of interest" description="Disordered" evidence="1">
    <location>
        <begin position="1733"/>
        <end position="1862"/>
    </location>
</feature>
<dbReference type="FunCoup" id="A0A0C3HVB7">
    <property type="interactions" value="51"/>
</dbReference>
<dbReference type="Pfam" id="PF06464">
    <property type="entry name" value="DMAP_binding"/>
    <property type="match status" value="1"/>
</dbReference>
<dbReference type="EMBL" id="KN832871">
    <property type="protein sequence ID" value="KIN06157.1"/>
    <property type="molecule type" value="Genomic_DNA"/>
</dbReference>
<dbReference type="PROSITE" id="PS51912">
    <property type="entry name" value="DMAP1_BIND"/>
    <property type="match status" value="1"/>
</dbReference>
<reference evidence="3 4" key="1">
    <citation type="submission" date="2014-04" db="EMBL/GenBank/DDBJ databases">
        <authorList>
            <consortium name="DOE Joint Genome Institute"/>
            <person name="Kuo A."/>
            <person name="Martino E."/>
            <person name="Perotto S."/>
            <person name="Kohler A."/>
            <person name="Nagy L.G."/>
            <person name="Floudas D."/>
            <person name="Copeland A."/>
            <person name="Barry K.W."/>
            <person name="Cichocki N."/>
            <person name="Veneault-Fourrey C."/>
            <person name="LaButti K."/>
            <person name="Lindquist E.A."/>
            <person name="Lipzen A."/>
            <person name="Lundell T."/>
            <person name="Morin E."/>
            <person name="Murat C."/>
            <person name="Sun H."/>
            <person name="Tunlid A."/>
            <person name="Henrissat B."/>
            <person name="Grigoriev I.V."/>
            <person name="Hibbett D.S."/>
            <person name="Martin F."/>
            <person name="Nordberg H.P."/>
            <person name="Cantor M.N."/>
            <person name="Hua S.X."/>
        </authorList>
    </citation>
    <scope>NUCLEOTIDE SEQUENCE [LARGE SCALE GENOMIC DNA]</scope>
    <source>
        <strain evidence="3 4">Zn</strain>
    </source>
</reference>
<feature type="region of interest" description="Disordered" evidence="1">
    <location>
        <begin position="83"/>
        <end position="154"/>
    </location>
</feature>
<dbReference type="Pfam" id="PF00501">
    <property type="entry name" value="AMP-binding"/>
    <property type="match status" value="2"/>
</dbReference>
<evidence type="ECO:0000313" key="4">
    <source>
        <dbReference type="Proteomes" id="UP000054321"/>
    </source>
</evidence>
<dbReference type="InterPro" id="IPR042099">
    <property type="entry name" value="ANL_N_sf"/>
</dbReference>
<dbReference type="InParanoid" id="A0A0C3HVB7"/>
<dbReference type="OrthoDB" id="69964at2759"/>
<dbReference type="Proteomes" id="UP000054321">
    <property type="component" value="Unassembled WGS sequence"/>
</dbReference>
<dbReference type="SMART" id="SM01137">
    <property type="entry name" value="DMAP_binding"/>
    <property type="match status" value="1"/>
</dbReference>
<feature type="region of interest" description="Disordered" evidence="1">
    <location>
        <begin position="166"/>
        <end position="188"/>
    </location>
</feature>
<dbReference type="STRING" id="913774.A0A0C3HVB7"/>
<dbReference type="InterPro" id="IPR025110">
    <property type="entry name" value="AMP-bd_C"/>
</dbReference>
<dbReference type="InterPro" id="IPR010506">
    <property type="entry name" value="DMAP1-bd"/>
</dbReference>
<dbReference type="Pfam" id="PF23024">
    <property type="entry name" value="AMP-dom_DIP2-like"/>
    <property type="match status" value="1"/>
</dbReference>
<dbReference type="GO" id="GO:0005829">
    <property type="term" value="C:cytosol"/>
    <property type="evidence" value="ECO:0007669"/>
    <property type="project" value="TreeGrafter"/>
</dbReference>
<dbReference type="SUPFAM" id="SSF56801">
    <property type="entry name" value="Acetyl-CoA synthetase-like"/>
    <property type="match status" value="2"/>
</dbReference>
<dbReference type="Gene3D" id="3.40.50.12780">
    <property type="entry name" value="N-terminal domain of ligase-like"/>
    <property type="match status" value="2"/>
</dbReference>
<keyword evidence="4" id="KW-1185">Reference proteome</keyword>
<dbReference type="InterPro" id="IPR000873">
    <property type="entry name" value="AMP-dep_synth/lig_dom"/>
</dbReference>
<accession>A0A0C3HVB7</accession>
<gene>
    <name evidence="3" type="ORF">OIDMADRAFT_100960</name>
</gene>
<dbReference type="Gene3D" id="3.30.300.30">
    <property type="match status" value="1"/>
</dbReference>
<dbReference type="Pfam" id="PF24919">
    <property type="entry name" value="Mug62"/>
    <property type="match status" value="1"/>
</dbReference>
<dbReference type="InterPro" id="IPR056881">
    <property type="entry name" value="Mug62_dom"/>
</dbReference>
<dbReference type="PANTHER" id="PTHR22754">
    <property type="entry name" value="DISCO-INTERACTING PROTEIN 2 DIP2 -RELATED"/>
    <property type="match status" value="1"/>
</dbReference>
<feature type="compositionally biased region" description="Polar residues" evidence="1">
    <location>
        <begin position="174"/>
        <end position="187"/>
    </location>
</feature>
<evidence type="ECO:0000313" key="3">
    <source>
        <dbReference type="EMBL" id="KIN06157.1"/>
    </source>
</evidence>
<feature type="domain" description="DMAP1-binding" evidence="2">
    <location>
        <begin position="2"/>
        <end position="105"/>
    </location>
</feature>
<reference evidence="4" key="2">
    <citation type="submission" date="2015-01" db="EMBL/GenBank/DDBJ databases">
        <title>Evolutionary Origins and Diversification of the Mycorrhizal Mutualists.</title>
        <authorList>
            <consortium name="DOE Joint Genome Institute"/>
            <consortium name="Mycorrhizal Genomics Consortium"/>
            <person name="Kohler A."/>
            <person name="Kuo A."/>
            <person name="Nagy L.G."/>
            <person name="Floudas D."/>
            <person name="Copeland A."/>
            <person name="Barry K.W."/>
            <person name="Cichocki N."/>
            <person name="Veneault-Fourrey C."/>
            <person name="LaButti K."/>
            <person name="Lindquist E.A."/>
            <person name="Lipzen A."/>
            <person name="Lundell T."/>
            <person name="Morin E."/>
            <person name="Murat C."/>
            <person name="Riley R."/>
            <person name="Ohm R."/>
            <person name="Sun H."/>
            <person name="Tunlid A."/>
            <person name="Henrissat B."/>
            <person name="Grigoriev I.V."/>
            <person name="Hibbett D.S."/>
            <person name="Martin F."/>
        </authorList>
    </citation>
    <scope>NUCLEOTIDE SEQUENCE [LARGE SCALE GENOMIC DNA]</scope>
    <source>
        <strain evidence="4">Zn</strain>
    </source>
</reference>
<proteinExistence type="predicted"/>
<protein>
    <recommendedName>
        <fullName evidence="2">DMAP1-binding domain-containing protein</fullName>
    </recommendedName>
</protein>
<dbReference type="PANTHER" id="PTHR22754:SF32">
    <property type="entry name" value="DISCO-INTERACTING PROTEIN 2"/>
    <property type="match status" value="1"/>
</dbReference>
<evidence type="ECO:0000259" key="2">
    <source>
        <dbReference type="PROSITE" id="PS51912"/>
    </source>
</evidence>
<feature type="compositionally biased region" description="Basic and acidic residues" evidence="1">
    <location>
        <begin position="699"/>
        <end position="709"/>
    </location>
</feature>
<sequence>MATELENPELHKKLQELEHEFEEGDITEKGYQKRRTLLLSQYLSSSTLNAELKGLRIHSPDNTVHPSNDGSRSASLAALNSNAHGFGEQSGHRPGPQPLSSARSRPSGMQDSMASGFDDFEQSRLSGPGFVSSETPQALQLGVPNPHPHKSSSYDYDRDSLFLPPTPNPGGVTRETSTTMTSKSSGANYAFNPADEAGYNENAGMYDQSHAATMIDSHGSMLGESQQHYFQDFAGQQGYDTSGTYGGGPHRYSSGDAFSPTAAMAPPMLTASDLPPPDALDYQMPLEPRDIPFAVYDPHDPNTPMSSFDNIAAVLRHRGRKTAKSPAYWVLDGKGKEIASITWEKLASRAEKVAQVIRDKSSLYRGDRVALIYRDAEIVDFAIALLGCFIAGVVAVPINDLEDYAKLNVILTNTQAHLALTTDNNLKAFQRDITTQKLNWPRGVEWWKTNEFGSYHPKRKDEVPPLTVPDLAYIEFSRAPTGDLRGVVMSHRTIMHQMACLSAIVSSVPSNRANDNRLRDKNGRLMAGGGSSGEILLSYLDPRQGIGMILGVLLTVYGAHTTVWMENKAVETPGLYAHLITKYRATLMVADYPGLKRAAYNYQQDPMTTRNFKKGMEPNFQHVRLCLIDTLTVDSEFHEVLADRWLRPMRNPRARELVAPMLCLPEHGGMVISMRDWLGGEERMGCPLKVNTEPEAEQAEEKKEEKEKSTSNGFGSLIGGGTTTTTEEQVRTELSEVLLDREALKTNEVVVVAMGEDARKKANDPSTVRVGAFGYPIPDATLAVVDPETGLLASPHSVGEIWVDSPSLSGGFWALPKHTEQIFHARPYKFEPGDPTPMMVEPEFLRTGLLGTIIEGKIFVLGLYEDRLRQKVEWVEHGREIAEHRYFFVQHIVVSIMKNVPKIYDCSAFDIYVNEEHLPIVLLESQSASTAPTTSGGPPRQLDTALLDSLSERCMEVLMQEHHLRVYCVMITAPNALPKVLKNGRREIGNMLCRREFDLGNLPCVHVKFGVERAVLNLPIGVDPIGGIWSPLATQTREDILLSNDKQYSGFDPRELVIDDRTSTPLNNFSNIVDLLQWRVSRQADELAYCTIDGRGKEGKGITWKKFDTKVAAVAMYLKNKAKVRVGDRLILMYTHSEDFVYAVHACFCLGVTAIPMAPLDQNRLNEDVPAYLHMVSDYAVKAIIVNQDVDHLLKQKVVSQHIKQTAQVLKIAMPNFYNTTKPPKQSSGCRDLGFIMKPNWIQPSYPVLVWTYWSPDQRRTAVQLGHDTIMGTCKVQKETCQMTSSRPVLGCVRSTSGLGFIHSCLMGVFLGAPTYLVSPVEFAQNPISLFLTLSRYKIKDTYATPQMLDHAMALMPGKGFALHELKNLMISAEGRPRVDVFQKVRLHFAATGLDRTAINTIYSHVLNPMIASRSYMSIEPVELCLDTQALRRGMIYPVDPDSDPKALLIQDSGMVPVSTQIAIVNPESRTLCHDGEYGEIWVDSEACVKSFYGSKDPFDGERFDGRTIDGDPNVQYVRTGDLGFLYNVCRPIGPNGAPVEMQVLFVLGSIGETFEINGLTHFPVDIERSVEKCHRNIVPGGCAIFQAGGLIVVLVEVGRKAYLASIVPVIVNAILNEHQIVVDIVAFVNKGDFPRSRLGEKQRGKILASWVTRKMRTMAQFGIRDADSGLTELAESIEPRTSMRNSSAMGNSLRNVEPTPHIIEEHEAEQRQEEAQDNFVAMPAGISEMPAQNYDDPGVGSFNAPASTHGEDTPTDSHRGHSELPGDDFGSEKNDVLGMPKLGFVVPGFEVPDEPPPRMATKPNVRQSVTLPAVEGREGDLWSLPSQQQTGGLRVKNSSSDEEEDDSWKDDAIMHMNLAAG</sequence>
<dbReference type="HOGENOM" id="CLU_000737_0_0_1"/>